<dbReference type="GO" id="GO:0005507">
    <property type="term" value="F:copper ion binding"/>
    <property type="evidence" value="ECO:0007669"/>
    <property type="project" value="InterPro"/>
</dbReference>
<evidence type="ECO:0000256" key="3">
    <source>
        <dbReference type="ARBA" id="ARBA00022729"/>
    </source>
</evidence>
<evidence type="ECO:0000256" key="1">
    <source>
        <dbReference type="ARBA" id="ARBA00010457"/>
    </source>
</evidence>
<dbReference type="AlphaFoldDB" id="A0A6N8FL60"/>
<dbReference type="InterPro" id="IPR001424">
    <property type="entry name" value="SOD_Cu_Zn_dom"/>
</dbReference>
<keyword evidence="6" id="KW-1015">Disulfide bond</keyword>
<comment type="catalytic activity">
    <reaction evidence="8">
        <text>2 superoxide + 2 H(+) = H2O2 + O2</text>
        <dbReference type="Rhea" id="RHEA:20696"/>
        <dbReference type="ChEBI" id="CHEBI:15378"/>
        <dbReference type="ChEBI" id="CHEBI:15379"/>
        <dbReference type="ChEBI" id="CHEBI:16240"/>
        <dbReference type="ChEBI" id="CHEBI:18421"/>
        <dbReference type="EC" id="1.15.1.1"/>
    </reaction>
</comment>
<keyword evidence="3 9" id="KW-0732">Signal</keyword>
<protein>
    <recommendedName>
        <fullName evidence="8">Superoxide dismutase [Cu-Zn]</fullName>
        <ecNumber evidence="8">1.15.1.1</ecNumber>
    </recommendedName>
</protein>
<dbReference type="InterPro" id="IPR018152">
    <property type="entry name" value="SOD_Cu/Zn_BS"/>
</dbReference>
<dbReference type="RefSeq" id="WP_155668747.1">
    <property type="nucleotide sequence ID" value="NZ_WOCA01000006.1"/>
</dbReference>
<dbReference type="PROSITE" id="PS51257">
    <property type="entry name" value="PROKAR_LIPOPROTEIN"/>
    <property type="match status" value="1"/>
</dbReference>
<dbReference type="Pfam" id="PF00080">
    <property type="entry name" value="Sod_Cu"/>
    <property type="match status" value="1"/>
</dbReference>
<keyword evidence="5 8" id="KW-0186">Copper</keyword>
<comment type="cofactor">
    <cofactor evidence="8">
        <name>Cu cation</name>
        <dbReference type="ChEBI" id="CHEBI:23378"/>
    </cofactor>
    <text evidence="8">Binds 1 copper ion per subunit.</text>
</comment>
<dbReference type="GO" id="GO:0004784">
    <property type="term" value="F:superoxide dismutase activity"/>
    <property type="evidence" value="ECO:0007669"/>
    <property type="project" value="UniProtKB-EC"/>
</dbReference>
<gene>
    <name evidence="11" type="ORF">GMD78_09965</name>
</gene>
<comment type="cofactor">
    <cofactor evidence="8">
        <name>Zn(2+)</name>
        <dbReference type="ChEBI" id="CHEBI:29105"/>
    </cofactor>
    <text evidence="8">Binds 1 zinc ion per subunit.</text>
</comment>
<dbReference type="EC" id="1.15.1.1" evidence="8"/>
<evidence type="ECO:0000256" key="9">
    <source>
        <dbReference type="SAM" id="SignalP"/>
    </source>
</evidence>
<evidence type="ECO:0000256" key="6">
    <source>
        <dbReference type="ARBA" id="ARBA00023157"/>
    </source>
</evidence>
<evidence type="ECO:0000256" key="8">
    <source>
        <dbReference type="RuleBase" id="RU000393"/>
    </source>
</evidence>
<comment type="similarity">
    <text evidence="1 8">Belongs to the Cu-Zn superoxide dismutase family.</text>
</comment>
<dbReference type="CDD" id="cd00305">
    <property type="entry name" value="Cu-Zn_Superoxide_Dismutase"/>
    <property type="match status" value="1"/>
</dbReference>
<keyword evidence="2 8" id="KW-0479">Metal-binding</keyword>
<evidence type="ECO:0000256" key="5">
    <source>
        <dbReference type="ARBA" id="ARBA00023008"/>
    </source>
</evidence>
<comment type="function">
    <text evidence="7">Destroys radicals which are normally produced within the cells and which are toxic to biological systems. May play a role in favoring mycobacterial survival in phagocytes.</text>
</comment>
<dbReference type="PANTHER" id="PTHR10003">
    <property type="entry name" value="SUPEROXIDE DISMUTASE CU-ZN -RELATED"/>
    <property type="match status" value="1"/>
</dbReference>
<accession>A0A6N8FL60</accession>
<feature type="domain" description="Superoxide dismutase copper/zinc binding" evidence="10">
    <location>
        <begin position="62"/>
        <end position="193"/>
    </location>
</feature>
<dbReference type="PROSITE" id="PS00332">
    <property type="entry name" value="SOD_CU_ZN_2"/>
    <property type="match status" value="1"/>
</dbReference>
<name>A0A6N8FL60_9BACI</name>
<evidence type="ECO:0000256" key="2">
    <source>
        <dbReference type="ARBA" id="ARBA00022723"/>
    </source>
</evidence>
<dbReference type="InterPro" id="IPR036423">
    <property type="entry name" value="SOD-like_Cu/Zn_dom_sf"/>
</dbReference>
<reference evidence="11 12" key="1">
    <citation type="submission" date="2019-11" db="EMBL/GenBank/DDBJ databases">
        <authorList>
            <person name="Li X."/>
        </authorList>
    </citation>
    <scope>NUCLEOTIDE SEQUENCE [LARGE SCALE GENOMIC DNA]</scope>
    <source>
        <strain evidence="11 12">L9</strain>
    </source>
</reference>
<proteinExistence type="inferred from homology"/>
<evidence type="ECO:0000259" key="10">
    <source>
        <dbReference type="Pfam" id="PF00080"/>
    </source>
</evidence>
<dbReference type="Gene3D" id="2.60.40.200">
    <property type="entry name" value="Superoxide dismutase, copper/zinc binding domain"/>
    <property type="match status" value="1"/>
</dbReference>
<organism evidence="11 12">
    <name type="scientific">Ornithinibacillus caprae</name>
    <dbReference type="NCBI Taxonomy" id="2678566"/>
    <lineage>
        <taxon>Bacteria</taxon>
        <taxon>Bacillati</taxon>
        <taxon>Bacillota</taxon>
        <taxon>Bacilli</taxon>
        <taxon>Bacillales</taxon>
        <taxon>Bacillaceae</taxon>
        <taxon>Ornithinibacillus</taxon>
    </lineage>
</organism>
<dbReference type="Proteomes" id="UP000469125">
    <property type="component" value="Unassembled WGS sequence"/>
</dbReference>
<keyword evidence="12" id="KW-1185">Reference proteome</keyword>
<evidence type="ECO:0000256" key="7">
    <source>
        <dbReference type="ARBA" id="ARBA00024900"/>
    </source>
</evidence>
<evidence type="ECO:0000256" key="4">
    <source>
        <dbReference type="ARBA" id="ARBA00022833"/>
    </source>
</evidence>
<feature type="chain" id="PRO_5038733817" description="Superoxide dismutase [Cu-Zn]" evidence="9">
    <location>
        <begin position="23"/>
        <end position="195"/>
    </location>
</feature>
<dbReference type="FunFam" id="2.60.40.200:FF:000005">
    <property type="entry name" value="Superoxide dismutase [Cu-Zn]"/>
    <property type="match status" value="1"/>
</dbReference>
<keyword evidence="4 8" id="KW-0862">Zinc</keyword>
<keyword evidence="8" id="KW-0560">Oxidoreductase</keyword>
<evidence type="ECO:0000313" key="12">
    <source>
        <dbReference type="Proteomes" id="UP000469125"/>
    </source>
</evidence>
<evidence type="ECO:0000313" key="11">
    <source>
        <dbReference type="EMBL" id="MUK88717.1"/>
    </source>
</evidence>
<dbReference type="PRINTS" id="PR00068">
    <property type="entry name" value="CUZNDISMTASE"/>
</dbReference>
<feature type="signal peptide" evidence="9">
    <location>
        <begin position="1"/>
        <end position="22"/>
    </location>
</feature>
<sequence length="195" mass="20497">MKGLLPLVLAMLLLSACGNNNNKEDIQGQTEEDPGIATISNQIAKETSTLVSLVNSSGERIGEAKLEQRQDGVNITLEATGLPPGTHGFHIHEVGKCQPPTFGSAEGHFNPTQKGHGFNHPEGPHAGDLPNIDVAEDGTVKAEVLAEHVTLQKGEEHSLLKEGGTALMIHSDADDYESQPAGDAGERIACGVIAE</sequence>
<dbReference type="SUPFAM" id="SSF49329">
    <property type="entry name" value="Cu,Zn superoxide dismutase-like"/>
    <property type="match status" value="1"/>
</dbReference>
<comment type="caution">
    <text evidence="11">The sequence shown here is derived from an EMBL/GenBank/DDBJ whole genome shotgun (WGS) entry which is preliminary data.</text>
</comment>
<dbReference type="InterPro" id="IPR024134">
    <property type="entry name" value="SOD_Cu/Zn_/chaperone"/>
</dbReference>
<dbReference type="EMBL" id="WOCA01000006">
    <property type="protein sequence ID" value="MUK88717.1"/>
    <property type="molecule type" value="Genomic_DNA"/>
</dbReference>